<reference evidence="2 3" key="1">
    <citation type="journal article" date="2018" name="Nat. Ecol. Evol.">
        <title>Shark genomes provide insights into elasmobranch evolution and the origin of vertebrates.</title>
        <authorList>
            <person name="Hara Y"/>
            <person name="Yamaguchi K"/>
            <person name="Onimaru K"/>
            <person name="Kadota M"/>
            <person name="Koyanagi M"/>
            <person name="Keeley SD"/>
            <person name="Tatsumi K"/>
            <person name="Tanaka K"/>
            <person name="Motone F"/>
            <person name="Kageyama Y"/>
            <person name="Nozu R"/>
            <person name="Adachi N"/>
            <person name="Nishimura O"/>
            <person name="Nakagawa R"/>
            <person name="Tanegashima C"/>
            <person name="Kiyatake I"/>
            <person name="Matsumoto R"/>
            <person name="Murakumo K"/>
            <person name="Nishida K"/>
            <person name="Terakita A"/>
            <person name="Kuratani S"/>
            <person name="Sato K"/>
            <person name="Hyodo S Kuraku.S."/>
        </authorList>
    </citation>
    <scope>NUCLEOTIDE SEQUENCE [LARGE SCALE GENOMIC DNA]</scope>
</reference>
<feature type="region of interest" description="Disordered" evidence="1">
    <location>
        <begin position="83"/>
        <end position="116"/>
    </location>
</feature>
<accession>A0A401TE32</accession>
<proteinExistence type="predicted"/>
<evidence type="ECO:0000256" key="1">
    <source>
        <dbReference type="SAM" id="MobiDB-lite"/>
    </source>
</evidence>
<comment type="caution">
    <text evidence="2">The sequence shown here is derived from an EMBL/GenBank/DDBJ whole genome shotgun (WGS) entry which is preliminary data.</text>
</comment>
<dbReference type="AlphaFoldDB" id="A0A401TE32"/>
<name>A0A401TE32_CHIPU</name>
<protein>
    <submittedName>
        <fullName evidence="2">Uncharacterized protein</fullName>
    </submittedName>
</protein>
<dbReference type="Proteomes" id="UP000287033">
    <property type="component" value="Unassembled WGS sequence"/>
</dbReference>
<gene>
    <name evidence="2" type="ORF">chiPu_0024985</name>
</gene>
<keyword evidence="3" id="KW-1185">Reference proteome</keyword>
<evidence type="ECO:0000313" key="2">
    <source>
        <dbReference type="EMBL" id="GCC40898.1"/>
    </source>
</evidence>
<sequence>MEERMAVGDGPMEGRKLVKASQWWGATGCGVLPLVTSGKCGFECDVGAEVEGTQTEGEAGVGERKRKRRWTEPVIGADRRTAVKLREEGRGSRAGKYSPATSYQRRYTHSHQVRRT</sequence>
<feature type="compositionally biased region" description="Basic residues" evidence="1">
    <location>
        <begin position="106"/>
        <end position="116"/>
    </location>
</feature>
<dbReference type="EMBL" id="BEZZ01049997">
    <property type="protein sequence ID" value="GCC40898.1"/>
    <property type="molecule type" value="Genomic_DNA"/>
</dbReference>
<organism evidence="2 3">
    <name type="scientific">Chiloscyllium punctatum</name>
    <name type="common">Brownbanded bambooshark</name>
    <name type="synonym">Hemiscyllium punctatum</name>
    <dbReference type="NCBI Taxonomy" id="137246"/>
    <lineage>
        <taxon>Eukaryota</taxon>
        <taxon>Metazoa</taxon>
        <taxon>Chordata</taxon>
        <taxon>Craniata</taxon>
        <taxon>Vertebrata</taxon>
        <taxon>Chondrichthyes</taxon>
        <taxon>Elasmobranchii</taxon>
        <taxon>Galeomorphii</taxon>
        <taxon>Galeoidea</taxon>
        <taxon>Orectolobiformes</taxon>
        <taxon>Hemiscylliidae</taxon>
        <taxon>Chiloscyllium</taxon>
    </lineage>
</organism>
<evidence type="ECO:0000313" key="3">
    <source>
        <dbReference type="Proteomes" id="UP000287033"/>
    </source>
</evidence>